<dbReference type="InterPro" id="IPR036188">
    <property type="entry name" value="FAD/NAD-bd_sf"/>
</dbReference>
<dbReference type="InterPro" id="IPR050464">
    <property type="entry name" value="Zeta_carotene_desat/Oxidored"/>
</dbReference>
<dbReference type="InterPro" id="IPR023375">
    <property type="entry name" value="ADC_dom_sf"/>
</dbReference>
<dbReference type="PANTHER" id="PTHR42923">
    <property type="entry name" value="PROTOPORPHYRINOGEN OXIDASE"/>
    <property type="match status" value="1"/>
</dbReference>
<name>A0ABV7L018_9PROT</name>
<proteinExistence type="predicted"/>
<evidence type="ECO:0000313" key="1">
    <source>
        <dbReference type="EMBL" id="MFC3227993.1"/>
    </source>
</evidence>
<gene>
    <name evidence="1" type="ORF">ACFOGJ_12165</name>
</gene>
<reference evidence="2" key="1">
    <citation type="journal article" date="2019" name="Int. J. Syst. Evol. Microbiol.">
        <title>The Global Catalogue of Microorganisms (GCM) 10K type strain sequencing project: providing services to taxonomists for standard genome sequencing and annotation.</title>
        <authorList>
            <consortium name="The Broad Institute Genomics Platform"/>
            <consortium name="The Broad Institute Genome Sequencing Center for Infectious Disease"/>
            <person name="Wu L."/>
            <person name="Ma J."/>
        </authorList>
    </citation>
    <scope>NUCLEOTIDE SEQUENCE [LARGE SCALE GENOMIC DNA]</scope>
    <source>
        <strain evidence="2">KCTC 42964</strain>
    </source>
</reference>
<organism evidence="1 2">
    <name type="scientific">Marinibaculum pumilum</name>
    <dbReference type="NCBI Taxonomy" id="1766165"/>
    <lineage>
        <taxon>Bacteria</taxon>
        <taxon>Pseudomonadati</taxon>
        <taxon>Pseudomonadota</taxon>
        <taxon>Alphaproteobacteria</taxon>
        <taxon>Rhodospirillales</taxon>
        <taxon>Rhodospirillaceae</taxon>
        <taxon>Marinibaculum</taxon>
    </lineage>
</organism>
<keyword evidence="2" id="KW-1185">Reference proteome</keyword>
<dbReference type="RefSeq" id="WP_379900679.1">
    <property type="nucleotide sequence ID" value="NZ_JBHRTR010000027.1"/>
</dbReference>
<dbReference type="Gene3D" id="3.50.50.60">
    <property type="entry name" value="FAD/NAD(P)-binding domain"/>
    <property type="match status" value="1"/>
</dbReference>
<protein>
    <submittedName>
        <fullName evidence="1">NAD(P)-binding protein</fullName>
    </submittedName>
</protein>
<accession>A0ABV7L018</accession>
<comment type="caution">
    <text evidence="1">The sequence shown here is derived from an EMBL/GenBank/DDBJ whole genome shotgun (WGS) entry which is preliminary data.</text>
</comment>
<dbReference type="SUPFAM" id="SSF51905">
    <property type="entry name" value="FAD/NAD(P)-binding domain"/>
    <property type="match status" value="2"/>
</dbReference>
<dbReference type="SUPFAM" id="SSF160104">
    <property type="entry name" value="Acetoacetate decarboxylase-like"/>
    <property type="match status" value="1"/>
</dbReference>
<dbReference type="EMBL" id="JBHRTR010000027">
    <property type="protein sequence ID" value="MFC3227993.1"/>
    <property type="molecule type" value="Genomic_DNA"/>
</dbReference>
<evidence type="ECO:0000313" key="2">
    <source>
        <dbReference type="Proteomes" id="UP001595528"/>
    </source>
</evidence>
<dbReference type="Proteomes" id="UP001595528">
    <property type="component" value="Unassembled WGS sequence"/>
</dbReference>
<dbReference type="Gene3D" id="2.40.400.10">
    <property type="entry name" value="Acetoacetate decarboxylase-like"/>
    <property type="match status" value="1"/>
</dbReference>
<sequence>MAADKERIAILGGGVGALCAAVALSEIDPKGEKYEITLYQLGWRLGGKCASGRNAEYGQRIEEHGLHIWAGFYDNAFTVMRVVCNALKLPLDQLFVRENLIFYAEEKKGAVPPVWEPWPFWFQPARDPDLFPGRDSLWAPPDPVMPSLAQLVQRTIGSVIFELESLWKDWPGDQQAETRALLARLPAAQRARLSAAPIPETGHHPLLELARRFGAGLESDVDAVRRTAEDDVSALLGGFQELLSPLADAERLLKGLESLPTDLRHVATIVNLGLCMVVGMIRHGCLRNGLEAIDDLEFRAFLAEQDKAAAHNEIVTALYEYIFAFKDGDHEQPAVSACSAVQGLIRLYFTYKGAFFFKGLRGMGDILCTPIYQLLKSRGVRFRFFHKVTELHPTADGSAIGTILIDQQAATVGDAEYRPLVPVQGFDCWPSTPEWAQLVNGEQFKAEGVDFEAAYGPVPQPPPVARLELKRGQDFDKVVLGISVGALAEICKPLVDRNAAWADMVANLATVRTKAYQLWMDRTVDDLCPDYCVPEDFKLPAPETVGPVVATCAPPFDTYCDMSQLLPAEEWPVPEPKSVAYYCAVMDETAPNNEALAADAVKTDAIGWMKGWLHNLWPEMGRGADFRWDLLHASADLKGADRFDAQYWRANIDPTERYVLSLPGTLRHRMEPGGSGFENLFLAGDWTRVPEINAGCVEVAAMSGLGAASALSGVPIPIVSLTPEPQPTNDYVDYAGWTSLAPAPATSRHTSFYSFAFPTGGTAGQDFLDRSFNKVAGYQRFRTMLDLTFLLIVQSRRTGAPTPPYNSEGTMDETDIGFWLPVGSYAPGGVLPQAIGLVPAYLFVDNGWATMTGREVWGMPKYYAEMVLPQGAGPAYGPFEVSALAIRDFAPDARAREHRVLSLTGTDIAPVQLVGRDSSPAASPMAPAELFRRLCGCAEPGQLQALEGAGMPSFLGGVGFGFTTFCLKQARAADSPTAACYQELLQGSLDLTRVHAAGLLPGSWTLELHALDSLPLIADLGLGTPTDGRLSLTTGIGLWAEMDFVTGVAHPMT</sequence>
<dbReference type="Pfam" id="PF13450">
    <property type="entry name" value="NAD_binding_8"/>
    <property type="match status" value="1"/>
</dbReference>